<feature type="transmembrane region" description="Helical" evidence="1">
    <location>
        <begin position="66"/>
        <end position="86"/>
    </location>
</feature>
<sequence length="237" mass="28064">MIVFWRLFLAFFLTDFVVFNRMAEKLRARSRALGMLLHGGVFLLLCLGLCYGYLSMQWPFLDLVHMPGWVCIILLTLFHVFSDEFFQFGGKSRHGYLMTFFVKNLANFLFIFLCVPFKVLYETGNFFAEPWVIFCVGLVSCTRMLGWFSFAIEQDRYGRDYPTFDERWLLSMMRMIFFLIMLLPGWRWVVLLTVWFMACLYARRIRLMDISHAAFYIGIIGSVVIGFLVRLRFYLVG</sequence>
<feature type="transmembrane region" description="Helical" evidence="1">
    <location>
        <begin position="131"/>
        <end position="152"/>
    </location>
</feature>
<evidence type="ECO:0000313" key="2">
    <source>
        <dbReference type="EMBL" id="MBE6421390.1"/>
    </source>
</evidence>
<evidence type="ECO:0000256" key="1">
    <source>
        <dbReference type="SAM" id="Phobius"/>
    </source>
</evidence>
<feature type="transmembrane region" description="Helical" evidence="1">
    <location>
        <begin position="35"/>
        <end position="54"/>
    </location>
</feature>
<feature type="transmembrane region" description="Helical" evidence="1">
    <location>
        <begin position="173"/>
        <end position="198"/>
    </location>
</feature>
<comment type="caution">
    <text evidence="2">The sequence shown here is derived from an EMBL/GenBank/DDBJ whole genome shotgun (WGS) entry which is preliminary data.</text>
</comment>
<evidence type="ECO:0000313" key="3">
    <source>
        <dbReference type="Proteomes" id="UP000725649"/>
    </source>
</evidence>
<reference evidence="2" key="1">
    <citation type="submission" date="2019-04" db="EMBL/GenBank/DDBJ databases">
        <title>Evolution of Biomass-Degrading Anaerobic Consortia Revealed by Metagenomics.</title>
        <authorList>
            <person name="Peng X."/>
        </authorList>
    </citation>
    <scope>NUCLEOTIDE SEQUENCE</scope>
    <source>
        <strain evidence="2">SIG66</strain>
    </source>
</reference>
<keyword evidence="1" id="KW-0472">Membrane</keyword>
<dbReference type="AlphaFoldDB" id="A0A928HIU7"/>
<feature type="transmembrane region" description="Helical" evidence="1">
    <location>
        <begin position="210"/>
        <end position="229"/>
    </location>
</feature>
<name>A0A928HIU7_9BACT</name>
<feature type="transmembrane region" description="Helical" evidence="1">
    <location>
        <begin position="98"/>
        <end position="119"/>
    </location>
</feature>
<keyword evidence="1" id="KW-0812">Transmembrane</keyword>
<gene>
    <name evidence="2" type="ORF">E7027_04575</name>
</gene>
<accession>A0A928HIU7</accession>
<protein>
    <recommendedName>
        <fullName evidence="4">DUF3307 domain-containing protein</fullName>
    </recommendedName>
</protein>
<dbReference type="EMBL" id="SUVG01000005">
    <property type="protein sequence ID" value="MBE6421390.1"/>
    <property type="molecule type" value="Genomic_DNA"/>
</dbReference>
<organism evidence="2 3">
    <name type="scientific">Candidatus Avelusimicrobium gallicola</name>
    <dbReference type="NCBI Taxonomy" id="2562704"/>
    <lineage>
        <taxon>Bacteria</taxon>
        <taxon>Pseudomonadati</taxon>
        <taxon>Elusimicrobiota</taxon>
        <taxon>Elusimicrobia</taxon>
        <taxon>Elusimicrobiales</taxon>
        <taxon>Elusimicrobiaceae</taxon>
        <taxon>Candidatus Avelusimicrobium</taxon>
    </lineage>
</organism>
<proteinExistence type="predicted"/>
<evidence type="ECO:0008006" key="4">
    <source>
        <dbReference type="Google" id="ProtNLM"/>
    </source>
</evidence>
<dbReference type="Proteomes" id="UP000725649">
    <property type="component" value="Unassembled WGS sequence"/>
</dbReference>
<feature type="transmembrane region" description="Helical" evidence="1">
    <location>
        <begin position="6"/>
        <end position="23"/>
    </location>
</feature>
<keyword evidence="1" id="KW-1133">Transmembrane helix</keyword>